<protein>
    <submittedName>
        <fullName evidence="3">Uncharacterized protein</fullName>
    </submittedName>
</protein>
<proteinExistence type="predicted"/>
<accession>A0A9K3IVG1</accession>
<dbReference type="AlphaFoldDB" id="A0A9K3IVG1"/>
<keyword evidence="1" id="KW-0175">Coiled coil</keyword>
<dbReference type="Gramene" id="mRNA:HanXRQr2_Chr06g0264051">
    <property type="protein sequence ID" value="mRNA:HanXRQr2_Chr06g0264051"/>
    <property type="gene ID" value="HanXRQr2_Chr06g0264051"/>
</dbReference>
<feature type="region of interest" description="Disordered" evidence="2">
    <location>
        <begin position="169"/>
        <end position="215"/>
    </location>
</feature>
<organism evidence="3 4">
    <name type="scientific">Helianthus annuus</name>
    <name type="common">Common sunflower</name>
    <dbReference type="NCBI Taxonomy" id="4232"/>
    <lineage>
        <taxon>Eukaryota</taxon>
        <taxon>Viridiplantae</taxon>
        <taxon>Streptophyta</taxon>
        <taxon>Embryophyta</taxon>
        <taxon>Tracheophyta</taxon>
        <taxon>Spermatophyta</taxon>
        <taxon>Magnoliopsida</taxon>
        <taxon>eudicotyledons</taxon>
        <taxon>Gunneridae</taxon>
        <taxon>Pentapetalae</taxon>
        <taxon>asterids</taxon>
        <taxon>campanulids</taxon>
        <taxon>Asterales</taxon>
        <taxon>Asteraceae</taxon>
        <taxon>Asteroideae</taxon>
        <taxon>Heliantheae alliance</taxon>
        <taxon>Heliantheae</taxon>
        <taxon>Helianthus</taxon>
    </lineage>
</organism>
<feature type="compositionally biased region" description="Low complexity" evidence="2">
    <location>
        <begin position="53"/>
        <end position="67"/>
    </location>
</feature>
<dbReference type="EMBL" id="MNCJ02000321">
    <property type="protein sequence ID" value="KAF5802825.1"/>
    <property type="molecule type" value="Genomic_DNA"/>
</dbReference>
<sequence>MIVADRQKKKPQKHVTVPVKQVASGTFRPRYRKYEDYVIVSDTLEGLGVLSSSSGAAGATASTGPFAGHKRKGDNAAGGETKKPTLCQARAVVLPTHIPAVFVETTMAPTPTPTPPSPPSKVVVQEEKKTEGEPEVEELGSEGTPPAQNVKGLFKDSAGETIVDTLDASGNLIDQRGGGEDKGDKKQKSPIQEKVSSSDAAGRGDEEQPPIQPHETELDIYYRTYSGGHYLHVHSPRWTILQEDGVMTNLSLCREALTGLGPLAKAAWIREFGRESLQYQLASYLKADFEAYKRTEQWAAAAGHKQVRSLTNLLAEERKLWKEACARENEKFYRLRQEINNLKAANVTLAQEKVAADAAIADLIKEKAAAEAAMKETEARGAAAVKELADANAGRSSLLKTIEDLKEARNEVKTRETILGDVNRHLEETEARARQVAEERDVLITSNAQLVDDRAWMREFGIANVANAILNAP</sequence>
<feature type="compositionally biased region" description="Pro residues" evidence="2">
    <location>
        <begin position="110"/>
        <end position="119"/>
    </location>
</feature>
<reference evidence="3" key="1">
    <citation type="journal article" date="2017" name="Nature">
        <title>The sunflower genome provides insights into oil metabolism, flowering and Asterid evolution.</title>
        <authorList>
            <person name="Badouin H."/>
            <person name="Gouzy J."/>
            <person name="Grassa C.J."/>
            <person name="Murat F."/>
            <person name="Staton S.E."/>
            <person name="Cottret L."/>
            <person name="Lelandais-Briere C."/>
            <person name="Owens G.L."/>
            <person name="Carrere S."/>
            <person name="Mayjonade B."/>
            <person name="Legrand L."/>
            <person name="Gill N."/>
            <person name="Kane N.C."/>
            <person name="Bowers J.E."/>
            <person name="Hubner S."/>
            <person name="Bellec A."/>
            <person name="Berard A."/>
            <person name="Berges H."/>
            <person name="Blanchet N."/>
            <person name="Boniface M.C."/>
            <person name="Brunel D."/>
            <person name="Catrice O."/>
            <person name="Chaidir N."/>
            <person name="Claudel C."/>
            <person name="Donnadieu C."/>
            <person name="Faraut T."/>
            <person name="Fievet G."/>
            <person name="Helmstetter N."/>
            <person name="King M."/>
            <person name="Knapp S.J."/>
            <person name="Lai Z."/>
            <person name="Le Paslier M.C."/>
            <person name="Lippi Y."/>
            <person name="Lorenzon L."/>
            <person name="Mandel J.R."/>
            <person name="Marage G."/>
            <person name="Marchand G."/>
            <person name="Marquand E."/>
            <person name="Bret-Mestries E."/>
            <person name="Morien E."/>
            <person name="Nambeesan S."/>
            <person name="Nguyen T."/>
            <person name="Pegot-Espagnet P."/>
            <person name="Pouilly N."/>
            <person name="Raftis F."/>
            <person name="Sallet E."/>
            <person name="Schiex T."/>
            <person name="Thomas J."/>
            <person name="Vandecasteele C."/>
            <person name="Vares D."/>
            <person name="Vear F."/>
            <person name="Vautrin S."/>
            <person name="Crespi M."/>
            <person name="Mangin B."/>
            <person name="Burke J.M."/>
            <person name="Salse J."/>
            <person name="Munos S."/>
            <person name="Vincourt P."/>
            <person name="Rieseberg L.H."/>
            <person name="Langlade N.B."/>
        </authorList>
    </citation>
    <scope>NUCLEOTIDE SEQUENCE</scope>
    <source>
        <tissue evidence="3">Leaves</tissue>
    </source>
</reference>
<comment type="caution">
    <text evidence="3">The sequence shown here is derived from an EMBL/GenBank/DDBJ whole genome shotgun (WGS) entry which is preliminary data.</text>
</comment>
<reference evidence="3" key="2">
    <citation type="submission" date="2020-06" db="EMBL/GenBank/DDBJ databases">
        <title>Helianthus annuus Genome sequencing and assembly Release 2.</title>
        <authorList>
            <person name="Gouzy J."/>
            <person name="Langlade N."/>
            <person name="Munos S."/>
        </authorList>
    </citation>
    <scope>NUCLEOTIDE SEQUENCE</scope>
    <source>
        <tissue evidence="3">Leaves</tissue>
    </source>
</reference>
<gene>
    <name evidence="3" type="ORF">HanXRQr2_Chr06g0264051</name>
</gene>
<evidence type="ECO:0000256" key="2">
    <source>
        <dbReference type="SAM" id="MobiDB-lite"/>
    </source>
</evidence>
<evidence type="ECO:0000313" key="4">
    <source>
        <dbReference type="Proteomes" id="UP000215914"/>
    </source>
</evidence>
<evidence type="ECO:0000313" key="3">
    <source>
        <dbReference type="EMBL" id="KAF5802825.1"/>
    </source>
</evidence>
<feature type="region of interest" description="Disordered" evidence="2">
    <location>
        <begin position="53"/>
        <end position="82"/>
    </location>
</feature>
<feature type="coiled-coil region" evidence="1">
    <location>
        <begin position="325"/>
        <end position="439"/>
    </location>
</feature>
<dbReference type="Proteomes" id="UP000215914">
    <property type="component" value="Unassembled WGS sequence"/>
</dbReference>
<keyword evidence="4" id="KW-1185">Reference proteome</keyword>
<feature type="region of interest" description="Disordered" evidence="2">
    <location>
        <begin position="106"/>
        <end position="152"/>
    </location>
</feature>
<feature type="compositionally biased region" description="Basic and acidic residues" evidence="2">
    <location>
        <begin position="177"/>
        <end position="187"/>
    </location>
</feature>
<name>A0A9K3IVG1_HELAN</name>
<evidence type="ECO:0000256" key="1">
    <source>
        <dbReference type="SAM" id="Coils"/>
    </source>
</evidence>